<dbReference type="PROSITE" id="PS00678">
    <property type="entry name" value="WD_REPEATS_1"/>
    <property type="match status" value="3"/>
</dbReference>
<dbReference type="InterPro" id="IPR050505">
    <property type="entry name" value="WDR55/POC1"/>
</dbReference>
<dbReference type="PROSITE" id="PS50082">
    <property type="entry name" value="WD_REPEATS_2"/>
    <property type="match status" value="7"/>
</dbReference>
<proteinExistence type="predicted"/>
<gene>
    <name evidence="5" type="ORF">PAXINDRAFT_171583</name>
</gene>
<dbReference type="SMART" id="SM00320">
    <property type="entry name" value="WD40"/>
    <property type="match status" value="6"/>
</dbReference>
<keyword evidence="2" id="KW-0677">Repeat</keyword>
<feature type="region of interest" description="Disordered" evidence="4">
    <location>
        <begin position="444"/>
        <end position="518"/>
    </location>
</feature>
<feature type="repeat" description="WD" evidence="3">
    <location>
        <begin position="1"/>
        <end position="35"/>
    </location>
</feature>
<dbReference type="InterPro" id="IPR015943">
    <property type="entry name" value="WD40/YVTN_repeat-like_dom_sf"/>
</dbReference>
<sequence length="630" mass="68620">MYCLASIPNSTLFVSGSGDGICSVWSAKDGSEVGKDMNHGDWVFAIVVSKDGKTMASGGYDGRIVVWSLESREKINEWETSESWVNSLAMSQDSTRVASGHENGTTRIWNVSTGSLIAGPYQLHDRWVESVSFSPGGSQIATGGHDHHIRVTYIHSGEDVVQPFQALVWLPNGQLVSASDDQTIKYWDASDGSLIATSHGHTAPVVALATSSDGKLLASAAEDATARLWDTSTHRQIGPALQHHARLLSVALSSNSDGHYLVASEWDSRLWIWNLSDIEEVAKTIPKIAVVAEVQPPSSSAGDKDAAEIIPEDRSGGESLEEPKDDERKARKEPDWLDQPATGFPNMSGEISEVSHYARGGAFWAGMEESAVGTDQGKAKAQGVTVPDELRSHEERRLLVGFNKKILKPFRAIGKSSKSPRDSMEGSIPAQSAHSRLIAALKKPGAVPMQSTQVGVEPPSTKSLTSPELPPIQSSDADPSHQPSRSSLWRRTRSSSSALEVTPITPARGKEVNPVARWPTQKRLPHWLKPNDPKNKPWHKYLLKKQEEYSAVADSDETQHPSPPVLSPPENAGSSSTTQQGTQPARKSAFARTGSHSQPAQARRPPSIISLTSCEMCCLWFWRSEPRWRR</sequence>
<feature type="compositionally biased region" description="Polar residues" evidence="4">
    <location>
        <begin position="449"/>
        <end position="483"/>
    </location>
</feature>
<dbReference type="InterPro" id="IPR001680">
    <property type="entry name" value="WD40_rpt"/>
</dbReference>
<protein>
    <recommendedName>
        <fullName evidence="7">WD40 repeat-like protein</fullName>
    </recommendedName>
</protein>
<feature type="region of interest" description="Disordered" evidence="4">
    <location>
        <begin position="295"/>
        <end position="349"/>
    </location>
</feature>
<keyword evidence="6" id="KW-1185">Reference proteome</keyword>
<evidence type="ECO:0000313" key="5">
    <source>
        <dbReference type="EMBL" id="KIJ11852.1"/>
    </source>
</evidence>
<feature type="region of interest" description="Disordered" evidence="4">
    <location>
        <begin position="549"/>
        <end position="604"/>
    </location>
</feature>
<evidence type="ECO:0000256" key="4">
    <source>
        <dbReference type="SAM" id="MobiDB-lite"/>
    </source>
</evidence>
<evidence type="ECO:0000256" key="2">
    <source>
        <dbReference type="ARBA" id="ARBA00022737"/>
    </source>
</evidence>
<feature type="repeat" description="WD" evidence="3">
    <location>
        <begin position="78"/>
        <end position="119"/>
    </location>
</feature>
<feature type="compositionally biased region" description="Basic and acidic residues" evidence="4">
    <location>
        <begin position="302"/>
        <end position="335"/>
    </location>
</feature>
<reference evidence="5 6" key="1">
    <citation type="submission" date="2014-06" db="EMBL/GenBank/DDBJ databases">
        <authorList>
            <consortium name="DOE Joint Genome Institute"/>
            <person name="Kuo A."/>
            <person name="Kohler A."/>
            <person name="Nagy L.G."/>
            <person name="Floudas D."/>
            <person name="Copeland A."/>
            <person name="Barry K.W."/>
            <person name="Cichocki N."/>
            <person name="Veneault-Fourrey C."/>
            <person name="LaButti K."/>
            <person name="Lindquist E.A."/>
            <person name="Lipzen A."/>
            <person name="Lundell T."/>
            <person name="Morin E."/>
            <person name="Murat C."/>
            <person name="Sun H."/>
            <person name="Tunlid A."/>
            <person name="Henrissat B."/>
            <person name="Grigoriev I.V."/>
            <person name="Hibbett D.S."/>
            <person name="Martin F."/>
            <person name="Nordberg H.P."/>
            <person name="Cantor M.N."/>
            <person name="Hua S.X."/>
        </authorList>
    </citation>
    <scope>NUCLEOTIDE SEQUENCE [LARGE SCALE GENOMIC DNA]</scope>
    <source>
        <strain evidence="5 6">ATCC 200175</strain>
    </source>
</reference>
<dbReference type="Gene3D" id="2.130.10.10">
    <property type="entry name" value="YVTN repeat-like/Quinoprotein amine dehydrogenase"/>
    <property type="match status" value="2"/>
</dbReference>
<dbReference type="PANTHER" id="PTHR44019">
    <property type="entry name" value="WD REPEAT-CONTAINING PROTEIN 55"/>
    <property type="match status" value="1"/>
</dbReference>
<dbReference type="Pfam" id="PF00400">
    <property type="entry name" value="WD40"/>
    <property type="match status" value="7"/>
</dbReference>
<feature type="compositionally biased region" description="Polar residues" evidence="4">
    <location>
        <begin position="572"/>
        <end position="585"/>
    </location>
</feature>
<feature type="repeat" description="WD" evidence="3">
    <location>
        <begin position="240"/>
        <end position="283"/>
    </location>
</feature>
<evidence type="ECO:0000256" key="3">
    <source>
        <dbReference type="PROSITE-ProRule" id="PRU00221"/>
    </source>
</evidence>
<feature type="repeat" description="WD" evidence="3">
    <location>
        <begin position="36"/>
        <end position="77"/>
    </location>
</feature>
<name>A0A0C9TVT2_PAXIN</name>
<dbReference type="InterPro" id="IPR020472">
    <property type="entry name" value="WD40_PAC1"/>
</dbReference>
<dbReference type="CDD" id="cd00200">
    <property type="entry name" value="WD40"/>
    <property type="match status" value="1"/>
</dbReference>
<dbReference type="InterPro" id="IPR019775">
    <property type="entry name" value="WD40_repeat_CS"/>
</dbReference>
<dbReference type="EMBL" id="KN819372">
    <property type="protein sequence ID" value="KIJ11852.1"/>
    <property type="molecule type" value="Genomic_DNA"/>
</dbReference>
<feature type="repeat" description="WD" evidence="3">
    <location>
        <begin position="175"/>
        <end position="197"/>
    </location>
</feature>
<dbReference type="OrthoDB" id="2672598at2759"/>
<evidence type="ECO:0000256" key="1">
    <source>
        <dbReference type="ARBA" id="ARBA00022574"/>
    </source>
</evidence>
<evidence type="ECO:0000313" key="6">
    <source>
        <dbReference type="Proteomes" id="UP000053647"/>
    </source>
</evidence>
<dbReference type="Proteomes" id="UP000053647">
    <property type="component" value="Unassembled WGS sequence"/>
</dbReference>
<feature type="repeat" description="WD" evidence="3">
    <location>
        <begin position="198"/>
        <end position="239"/>
    </location>
</feature>
<dbReference type="HOGENOM" id="CLU_029556_0_0_1"/>
<dbReference type="AlphaFoldDB" id="A0A0C9TVT2"/>
<reference evidence="6" key="2">
    <citation type="submission" date="2015-01" db="EMBL/GenBank/DDBJ databases">
        <title>Evolutionary Origins and Diversification of the Mycorrhizal Mutualists.</title>
        <authorList>
            <consortium name="DOE Joint Genome Institute"/>
            <consortium name="Mycorrhizal Genomics Consortium"/>
            <person name="Kohler A."/>
            <person name="Kuo A."/>
            <person name="Nagy L.G."/>
            <person name="Floudas D."/>
            <person name="Copeland A."/>
            <person name="Barry K.W."/>
            <person name="Cichocki N."/>
            <person name="Veneault-Fourrey C."/>
            <person name="LaButti K."/>
            <person name="Lindquist E.A."/>
            <person name="Lipzen A."/>
            <person name="Lundell T."/>
            <person name="Morin E."/>
            <person name="Murat C."/>
            <person name="Riley R."/>
            <person name="Ohm R."/>
            <person name="Sun H."/>
            <person name="Tunlid A."/>
            <person name="Henrissat B."/>
            <person name="Grigoriev I.V."/>
            <person name="Hibbett D.S."/>
            <person name="Martin F."/>
        </authorList>
    </citation>
    <scope>NUCLEOTIDE SEQUENCE [LARGE SCALE GENOMIC DNA]</scope>
    <source>
        <strain evidence="6">ATCC 200175</strain>
    </source>
</reference>
<dbReference type="SUPFAM" id="SSF50978">
    <property type="entry name" value="WD40 repeat-like"/>
    <property type="match status" value="1"/>
</dbReference>
<dbReference type="InterPro" id="IPR036322">
    <property type="entry name" value="WD40_repeat_dom_sf"/>
</dbReference>
<evidence type="ECO:0008006" key="7">
    <source>
        <dbReference type="Google" id="ProtNLM"/>
    </source>
</evidence>
<dbReference type="PROSITE" id="PS50294">
    <property type="entry name" value="WD_REPEATS_REGION"/>
    <property type="match status" value="2"/>
</dbReference>
<keyword evidence="1 3" id="KW-0853">WD repeat</keyword>
<dbReference type="PANTHER" id="PTHR44019:SF8">
    <property type="entry name" value="POC1 CENTRIOLAR PROTEIN HOMOLOG"/>
    <property type="match status" value="1"/>
</dbReference>
<dbReference type="PRINTS" id="PR00320">
    <property type="entry name" value="GPROTEINBRPT"/>
</dbReference>
<organism evidence="5 6">
    <name type="scientific">Paxillus involutus ATCC 200175</name>
    <dbReference type="NCBI Taxonomy" id="664439"/>
    <lineage>
        <taxon>Eukaryota</taxon>
        <taxon>Fungi</taxon>
        <taxon>Dikarya</taxon>
        <taxon>Basidiomycota</taxon>
        <taxon>Agaricomycotina</taxon>
        <taxon>Agaricomycetes</taxon>
        <taxon>Agaricomycetidae</taxon>
        <taxon>Boletales</taxon>
        <taxon>Paxilineae</taxon>
        <taxon>Paxillaceae</taxon>
        <taxon>Paxillus</taxon>
    </lineage>
</organism>
<feature type="repeat" description="WD" evidence="3">
    <location>
        <begin position="121"/>
        <end position="162"/>
    </location>
</feature>
<accession>A0A0C9TVT2</accession>